<dbReference type="InterPro" id="IPR013083">
    <property type="entry name" value="Znf_RING/FYVE/PHD"/>
</dbReference>
<gene>
    <name evidence="8" type="ORF">TCM_011784</name>
</gene>
<proteinExistence type="predicted"/>
<evidence type="ECO:0000256" key="5">
    <source>
        <dbReference type="ARBA" id="ARBA00022833"/>
    </source>
</evidence>
<dbReference type="Proteomes" id="UP000026915">
    <property type="component" value="Chromosome 2"/>
</dbReference>
<comment type="catalytic activity">
    <reaction evidence="1">
        <text>S-ubiquitinyl-[E2 ubiquitin-conjugating enzyme]-L-cysteine + [acceptor protein]-L-lysine = [E2 ubiquitin-conjugating enzyme]-L-cysteine + N(6)-ubiquitinyl-[acceptor protein]-L-lysine.</text>
        <dbReference type="EC" id="2.3.2.27"/>
    </reaction>
</comment>
<keyword evidence="9" id="KW-1185">Reference proteome</keyword>
<dbReference type="Gramene" id="EOY02024">
    <property type="protein sequence ID" value="EOY02024"/>
    <property type="gene ID" value="TCM_011784"/>
</dbReference>
<evidence type="ECO:0000256" key="1">
    <source>
        <dbReference type="ARBA" id="ARBA00000900"/>
    </source>
</evidence>
<dbReference type="SUPFAM" id="SSF57850">
    <property type="entry name" value="RING/U-box"/>
    <property type="match status" value="1"/>
</dbReference>
<dbReference type="Gene3D" id="3.30.40.10">
    <property type="entry name" value="Zinc/RING finger domain, C3HC4 (zinc finger)"/>
    <property type="match status" value="1"/>
</dbReference>
<protein>
    <recommendedName>
        <fullName evidence="2">RING-type E3 ubiquitin transferase</fullName>
        <ecNumber evidence="2">2.3.2.27</ecNumber>
    </recommendedName>
</protein>
<dbReference type="InterPro" id="IPR003903">
    <property type="entry name" value="UIM_dom"/>
</dbReference>
<evidence type="ECO:0000313" key="9">
    <source>
        <dbReference type="Proteomes" id="UP000026915"/>
    </source>
</evidence>
<evidence type="ECO:0000256" key="3">
    <source>
        <dbReference type="ARBA" id="ARBA00022723"/>
    </source>
</evidence>
<dbReference type="Pfam" id="PF13639">
    <property type="entry name" value="zf-RING_2"/>
    <property type="match status" value="1"/>
</dbReference>
<dbReference type="HOGENOM" id="CLU_074245_0_0_1"/>
<dbReference type="PROSITE" id="PS50330">
    <property type="entry name" value="UIM"/>
    <property type="match status" value="1"/>
</dbReference>
<keyword evidence="4 6" id="KW-0863">Zinc-finger</keyword>
<dbReference type="PROSITE" id="PS50089">
    <property type="entry name" value="ZF_RING_2"/>
    <property type="match status" value="1"/>
</dbReference>
<dbReference type="PANTHER" id="PTHR15710:SF59">
    <property type="entry name" value="E3 UBIQUITIN-PROTEIN LIGASE SDIR1-LIKE"/>
    <property type="match status" value="1"/>
</dbReference>
<evidence type="ECO:0000259" key="7">
    <source>
        <dbReference type="PROSITE" id="PS50089"/>
    </source>
</evidence>
<evidence type="ECO:0000256" key="4">
    <source>
        <dbReference type="ARBA" id="ARBA00022771"/>
    </source>
</evidence>
<evidence type="ECO:0000256" key="2">
    <source>
        <dbReference type="ARBA" id="ARBA00012483"/>
    </source>
</evidence>
<keyword evidence="3" id="KW-0479">Metal-binding</keyword>
<dbReference type="InterPro" id="IPR001841">
    <property type="entry name" value="Znf_RING"/>
</dbReference>
<dbReference type="InParanoid" id="A0A061EI90"/>
<dbReference type="GO" id="GO:0005737">
    <property type="term" value="C:cytoplasm"/>
    <property type="evidence" value="ECO:0000318"/>
    <property type="project" value="GO_Central"/>
</dbReference>
<dbReference type="GO" id="GO:0008270">
    <property type="term" value="F:zinc ion binding"/>
    <property type="evidence" value="ECO:0007669"/>
    <property type="project" value="UniProtKB-KW"/>
</dbReference>
<evidence type="ECO:0000256" key="6">
    <source>
        <dbReference type="PROSITE-ProRule" id="PRU00175"/>
    </source>
</evidence>
<dbReference type="GO" id="GO:0016567">
    <property type="term" value="P:protein ubiquitination"/>
    <property type="evidence" value="ECO:0000318"/>
    <property type="project" value="GO_Central"/>
</dbReference>
<accession>A0A061EI90</accession>
<reference evidence="8 9" key="1">
    <citation type="journal article" date="2013" name="Genome Biol.">
        <title>The genome sequence of the most widely cultivated cacao type and its use to identify candidate genes regulating pod color.</title>
        <authorList>
            <person name="Motamayor J.C."/>
            <person name="Mockaitis K."/>
            <person name="Schmutz J."/>
            <person name="Haiminen N."/>
            <person name="Iii D.L."/>
            <person name="Cornejo O."/>
            <person name="Findley S.D."/>
            <person name="Zheng P."/>
            <person name="Utro F."/>
            <person name="Royaert S."/>
            <person name="Saski C."/>
            <person name="Jenkins J."/>
            <person name="Podicheti R."/>
            <person name="Zhao M."/>
            <person name="Scheffler B.E."/>
            <person name="Stack J.C."/>
            <person name="Feltus F.A."/>
            <person name="Mustiga G.M."/>
            <person name="Amores F."/>
            <person name="Phillips W."/>
            <person name="Marelli J.P."/>
            <person name="May G.D."/>
            <person name="Shapiro H."/>
            <person name="Ma J."/>
            <person name="Bustamante C.D."/>
            <person name="Schnell R.J."/>
            <person name="Main D."/>
            <person name="Gilbert D."/>
            <person name="Parida L."/>
            <person name="Kuhn D.N."/>
        </authorList>
    </citation>
    <scope>NUCLEOTIDE SEQUENCE [LARGE SCALE GENOMIC DNA]</scope>
    <source>
        <strain evidence="9">cv. Matina 1-6</strain>
    </source>
</reference>
<organism evidence="8 9">
    <name type="scientific">Theobroma cacao</name>
    <name type="common">Cacao</name>
    <name type="synonym">Cocoa</name>
    <dbReference type="NCBI Taxonomy" id="3641"/>
    <lineage>
        <taxon>Eukaryota</taxon>
        <taxon>Viridiplantae</taxon>
        <taxon>Streptophyta</taxon>
        <taxon>Embryophyta</taxon>
        <taxon>Tracheophyta</taxon>
        <taxon>Spermatophyta</taxon>
        <taxon>Magnoliopsida</taxon>
        <taxon>eudicotyledons</taxon>
        <taxon>Gunneridae</taxon>
        <taxon>Pentapetalae</taxon>
        <taxon>rosids</taxon>
        <taxon>malvids</taxon>
        <taxon>Malvales</taxon>
        <taxon>Malvaceae</taxon>
        <taxon>Byttnerioideae</taxon>
        <taxon>Theobroma</taxon>
    </lineage>
</organism>
<keyword evidence="5" id="KW-0862">Zinc</keyword>
<dbReference type="SMART" id="SM00184">
    <property type="entry name" value="RING"/>
    <property type="match status" value="1"/>
</dbReference>
<name>A0A061EI90_THECC</name>
<dbReference type="eggNOG" id="KOG0800">
    <property type="taxonomic scope" value="Eukaryota"/>
</dbReference>
<dbReference type="EMBL" id="CM001880">
    <property type="protein sequence ID" value="EOY02024.1"/>
    <property type="molecule type" value="Genomic_DNA"/>
</dbReference>
<sequence length="325" mass="37131">MASAIYYCNDMQHIVYQPLTEPEIFDPTPPFVQIELNIALQFGFRRHYCLTDQFVDLDDEGMLLSQETIRFDLRALKNCDRIYQILGPMLVRLRLNPNARPCRAIIKEIIRQGVSIGTSESNRGRQVLPLQAVLWGTFVEHVNEEEEDEVLIERALEESASEFESSNYNMVPAKESSVKKMLKSVRVEAVECDQKVEEKIKKGRLDAENCVICLEELKVGSDASRMPCSHIFHGDCIEKWLKQSHYCPWSGELQGTADIPFLMLQFFCSKNDWDVSEIHSVHVAGIEPGQYLRESEGYRSRTIVASGQKAFWLSPTLSSLSTELC</sequence>
<dbReference type="EC" id="2.3.2.27" evidence="2"/>
<feature type="domain" description="RING-type" evidence="7">
    <location>
        <begin position="210"/>
        <end position="248"/>
    </location>
</feature>
<dbReference type="GO" id="GO:0061630">
    <property type="term" value="F:ubiquitin protein ligase activity"/>
    <property type="evidence" value="ECO:0000318"/>
    <property type="project" value="GO_Central"/>
</dbReference>
<dbReference type="PANTHER" id="PTHR15710">
    <property type="entry name" value="E3 UBIQUITIN-PROTEIN LIGASE PRAJA"/>
    <property type="match status" value="1"/>
</dbReference>
<dbReference type="AlphaFoldDB" id="A0A061EI90"/>
<evidence type="ECO:0000313" key="8">
    <source>
        <dbReference type="EMBL" id="EOY02024.1"/>
    </source>
</evidence>